<evidence type="ECO:0000256" key="11">
    <source>
        <dbReference type="SAM" id="MobiDB-lite"/>
    </source>
</evidence>
<keyword evidence="8" id="KW-0804">Transcription</keyword>
<evidence type="ECO:0000256" key="6">
    <source>
        <dbReference type="ARBA" id="ARBA00023015"/>
    </source>
</evidence>
<name>A0A3S3PP13_9ACAR</name>
<evidence type="ECO:0000256" key="4">
    <source>
        <dbReference type="ARBA" id="ARBA00022771"/>
    </source>
</evidence>
<dbReference type="InterPro" id="IPR050457">
    <property type="entry name" value="ZnFinger_BTB_dom_contain"/>
</dbReference>
<dbReference type="InterPro" id="IPR036236">
    <property type="entry name" value="Znf_C2H2_sf"/>
</dbReference>
<dbReference type="PROSITE" id="PS00028">
    <property type="entry name" value="ZINC_FINGER_C2H2_1"/>
    <property type="match status" value="1"/>
</dbReference>
<dbReference type="InterPro" id="IPR013087">
    <property type="entry name" value="Znf_C2H2_type"/>
</dbReference>
<dbReference type="InterPro" id="IPR000210">
    <property type="entry name" value="BTB/POZ_dom"/>
</dbReference>
<evidence type="ECO:0000259" key="12">
    <source>
        <dbReference type="PROSITE" id="PS50097"/>
    </source>
</evidence>
<dbReference type="GO" id="GO:0000981">
    <property type="term" value="F:DNA-binding transcription factor activity, RNA polymerase II-specific"/>
    <property type="evidence" value="ECO:0007669"/>
    <property type="project" value="TreeGrafter"/>
</dbReference>
<feature type="domain" description="C2H2-type" evidence="13">
    <location>
        <begin position="327"/>
        <end position="349"/>
    </location>
</feature>
<dbReference type="GO" id="GO:0000978">
    <property type="term" value="F:RNA polymerase II cis-regulatory region sequence-specific DNA binding"/>
    <property type="evidence" value="ECO:0007669"/>
    <property type="project" value="TreeGrafter"/>
</dbReference>
<keyword evidence="4 10" id="KW-0863">Zinc-finger</keyword>
<evidence type="ECO:0000313" key="14">
    <source>
        <dbReference type="EMBL" id="RWS16421.1"/>
    </source>
</evidence>
<dbReference type="Pfam" id="PF00651">
    <property type="entry name" value="BTB"/>
    <property type="match status" value="1"/>
</dbReference>
<evidence type="ECO:0000256" key="2">
    <source>
        <dbReference type="ARBA" id="ARBA00022723"/>
    </source>
</evidence>
<evidence type="ECO:0000313" key="15">
    <source>
        <dbReference type="Proteomes" id="UP000285301"/>
    </source>
</evidence>
<organism evidence="14 15">
    <name type="scientific">Dinothrombium tinctorium</name>
    <dbReference type="NCBI Taxonomy" id="1965070"/>
    <lineage>
        <taxon>Eukaryota</taxon>
        <taxon>Metazoa</taxon>
        <taxon>Ecdysozoa</taxon>
        <taxon>Arthropoda</taxon>
        <taxon>Chelicerata</taxon>
        <taxon>Arachnida</taxon>
        <taxon>Acari</taxon>
        <taxon>Acariformes</taxon>
        <taxon>Trombidiformes</taxon>
        <taxon>Prostigmata</taxon>
        <taxon>Anystina</taxon>
        <taxon>Parasitengona</taxon>
        <taxon>Trombidioidea</taxon>
        <taxon>Trombidiidae</taxon>
        <taxon>Dinothrombium</taxon>
    </lineage>
</organism>
<feature type="region of interest" description="Disordered" evidence="11">
    <location>
        <begin position="136"/>
        <end position="257"/>
    </location>
</feature>
<keyword evidence="6" id="KW-0805">Transcription regulation</keyword>
<dbReference type="SUPFAM" id="SSF57667">
    <property type="entry name" value="beta-beta-alpha zinc fingers"/>
    <property type="match status" value="1"/>
</dbReference>
<comment type="caution">
    <text evidence="14">The sequence shown here is derived from an EMBL/GenBank/DDBJ whole genome shotgun (WGS) entry which is preliminary data.</text>
</comment>
<dbReference type="GO" id="GO:0005634">
    <property type="term" value="C:nucleus"/>
    <property type="evidence" value="ECO:0007669"/>
    <property type="project" value="UniProtKB-SubCell"/>
</dbReference>
<evidence type="ECO:0000256" key="9">
    <source>
        <dbReference type="ARBA" id="ARBA00023242"/>
    </source>
</evidence>
<comment type="subcellular location">
    <subcellularLocation>
        <location evidence="1">Nucleus</location>
    </subcellularLocation>
</comment>
<evidence type="ECO:0000256" key="5">
    <source>
        <dbReference type="ARBA" id="ARBA00022833"/>
    </source>
</evidence>
<dbReference type="Gene3D" id="3.30.710.10">
    <property type="entry name" value="Potassium Channel Kv1.1, Chain A"/>
    <property type="match status" value="1"/>
</dbReference>
<dbReference type="Pfam" id="PF00096">
    <property type="entry name" value="zf-C2H2"/>
    <property type="match status" value="1"/>
</dbReference>
<evidence type="ECO:0000256" key="10">
    <source>
        <dbReference type="PROSITE-ProRule" id="PRU00042"/>
    </source>
</evidence>
<evidence type="ECO:0000256" key="7">
    <source>
        <dbReference type="ARBA" id="ARBA00023125"/>
    </source>
</evidence>
<dbReference type="GO" id="GO:0008270">
    <property type="term" value="F:zinc ion binding"/>
    <property type="evidence" value="ECO:0007669"/>
    <property type="project" value="UniProtKB-KW"/>
</dbReference>
<feature type="compositionally biased region" description="Basic and acidic residues" evidence="11">
    <location>
        <begin position="136"/>
        <end position="155"/>
    </location>
</feature>
<dbReference type="PROSITE" id="PS50097">
    <property type="entry name" value="BTB"/>
    <property type="match status" value="1"/>
</dbReference>
<dbReference type="SUPFAM" id="SSF54695">
    <property type="entry name" value="POZ domain"/>
    <property type="match status" value="1"/>
</dbReference>
<accession>A0A3S3PP13</accession>
<keyword evidence="15" id="KW-1185">Reference proteome</keyword>
<evidence type="ECO:0000256" key="3">
    <source>
        <dbReference type="ARBA" id="ARBA00022737"/>
    </source>
</evidence>
<keyword evidence="9" id="KW-0539">Nucleus</keyword>
<dbReference type="AlphaFoldDB" id="A0A3S3PP13"/>
<dbReference type="PANTHER" id="PTHR46105:SF5">
    <property type="entry name" value="ZINC FINGER AND BTB DOMAIN-CONTAINING PROTEIN 44 ISOFORM X1"/>
    <property type="match status" value="1"/>
</dbReference>
<dbReference type="SMART" id="SM00355">
    <property type="entry name" value="ZnF_C2H2"/>
    <property type="match status" value="2"/>
</dbReference>
<proteinExistence type="predicted"/>
<keyword evidence="5" id="KW-0862">Zinc</keyword>
<feature type="compositionally biased region" description="Basic residues" evidence="11">
    <location>
        <begin position="186"/>
        <end position="200"/>
    </location>
</feature>
<protein>
    <submittedName>
        <fullName evidence="14">Uncharacterized protein</fullName>
    </submittedName>
</protein>
<feature type="compositionally biased region" description="Basic and acidic residues" evidence="11">
    <location>
        <begin position="233"/>
        <end position="255"/>
    </location>
</feature>
<keyword evidence="2" id="KW-0479">Metal-binding</keyword>
<feature type="domain" description="C2H2-type" evidence="13">
    <location>
        <begin position="299"/>
        <end position="327"/>
    </location>
</feature>
<dbReference type="PANTHER" id="PTHR46105">
    <property type="entry name" value="AGAP004733-PA"/>
    <property type="match status" value="1"/>
</dbReference>
<keyword evidence="7" id="KW-0238">DNA-binding</keyword>
<evidence type="ECO:0000256" key="1">
    <source>
        <dbReference type="ARBA" id="ARBA00004123"/>
    </source>
</evidence>
<evidence type="ECO:0000259" key="13">
    <source>
        <dbReference type="PROSITE" id="PS50157"/>
    </source>
</evidence>
<dbReference type="STRING" id="1965070.A0A3S3PP13"/>
<dbReference type="Proteomes" id="UP000285301">
    <property type="component" value="Unassembled WGS sequence"/>
</dbReference>
<feature type="compositionally biased region" description="Low complexity" evidence="11">
    <location>
        <begin position="205"/>
        <end position="215"/>
    </location>
</feature>
<reference evidence="14 15" key="1">
    <citation type="journal article" date="2018" name="Gigascience">
        <title>Genomes of trombidid mites reveal novel predicted allergens and laterally-transferred genes associated with secondary metabolism.</title>
        <authorList>
            <person name="Dong X."/>
            <person name="Chaisiri K."/>
            <person name="Xia D."/>
            <person name="Armstrong S.D."/>
            <person name="Fang Y."/>
            <person name="Donnelly M.J."/>
            <person name="Kadowaki T."/>
            <person name="McGarry J.W."/>
            <person name="Darby A.C."/>
            <person name="Makepeace B.L."/>
        </authorList>
    </citation>
    <scope>NUCLEOTIDE SEQUENCE [LARGE SCALE GENOMIC DNA]</scope>
    <source>
        <strain evidence="14">UoL-WK</strain>
    </source>
</reference>
<dbReference type="OrthoDB" id="6503085at2759"/>
<dbReference type="SMART" id="SM00225">
    <property type="entry name" value="BTB"/>
    <property type="match status" value="1"/>
</dbReference>
<dbReference type="Gene3D" id="3.30.160.60">
    <property type="entry name" value="Classic Zinc Finger"/>
    <property type="match status" value="1"/>
</dbReference>
<dbReference type="PROSITE" id="PS50157">
    <property type="entry name" value="ZINC_FINGER_C2H2_2"/>
    <property type="match status" value="2"/>
</dbReference>
<dbReference type="EMBL" id="NCKU01000233">
    <property type="protein sequence ID" value="RWS16421.1"/>
    <property type="molecule type" value="Genomic_DNA"/>
</dbReference>
<evidence type="ECO:0000256" key="8">
    <source>
        <dbReference type="ARBA" id="ARBA00023163"/>
    </source>
</evidence>
<dbReference type="InterPro" id="IPR011333">
    <property type="entry name" value="SKP1/BTB/POZ_sf"/>
</dbReference>
<gene>
    <name evidence="14" type="ORF">B4U79_16825</name>
</gene>
<feature type="domain" description="BTB" evidence="12">
    <location>
        <begin position="27"/>
        <end position="98"/>
    </location>
</feature>
<sequence length="362" mass="41809">MLRINRPNHCNEMVENLSSMFECGQWTDTTLMSEGKTLRAHRLVLISFSKYFRTLFETLSNDRDNQQQQVVVVMKDIPFEHIEKLLDFMYNGDIKVPKSEWNDLLQSAQALGINGITNIVYKNKENEQQQQQLYHFGERQQRSDEMNNSDRKNRTNEAASIDKSIVNETGDGTKLSNANQQESVKRKPGRKPKKSKKKKILQKESATTTSATTTTNDSETKLQQQSQQSVVNVEEKVYQRSEVKSAEKREEEKAQEMNNDVNMVEAADTEAENSISENSEILGVRSLRKRTHVLRGAYHPCPLCQKRFSTASVAKNHIRAEHLNHRFVCEICDEEFKWQPSFSKHKKIHRINDNFNARASIA</sequence>
<keyword evidence="3" id="KW-0677">Repeat</keyword>